<feature type="compositionally biased region" description="Basic and acidic residues" evidence="2">
    <location>
        <begin position="141"/>
        <end position="152"/>
    </location>
</feature>
<comment type="caution">
    <text evidence="1">Lacks conserved residue(s) required for the propagation of feature annotation.</text>
</comment>
<evidence type="ECO:0000256" key="2">
    <source>
        <dbReference type="SAM" id="MobiDB-lite"/>
    </source>
</evidence>
<dbReference type="PROSITE" id="PS50050">
    <property type="entry name" value="TNFR_NGFR_2"/>
    <property type="match status" value="1"/>
</dbReference>
<feature type="region of interest" description="Disordered" evidence="2">
    <location>
        <begin position="122"/>
        <end position="152"/>
    </location>
</feature>
<dbReference type="AlphaFoldDB" id="A0A8C1SJ11"/>
<evidence type="ECO:0000259" key="5">
    <source>
        <dbReference type="PROSITE" id="PS50050"/>
    </source>
</evidence>
<name>A0A8C1SJ11_CYPCA</name>
<evidence type="ECO:0000256" key="4">
    <source>
        <dbReference type="SAM" id="SignalP"/>
    </source>
</evidence>
<dbReference type="Pfam" id="PF00020">
    <property type="entry name" value="TNFR_c6"/>
    <property type="match status" value="1"/>
</dbReference>
<keyword evidence="4" id="KW-0732">Signal</keyword>
<dbReference type="SMART" id="SM00208">
    <property type="entry name" value="TNFR"/>
    <property type="match status" value="2"/>
</dbReference>
<evidence type="ECO:0000256" key="3">
    <source>
        <dbReference type="SAM" id="Phobius"/>
    </source>
</evidence>
<feature type="chain" id="PRO_5034204637" description="TNFR-Cys domain-containing protein" evidence="4">
    <location>
        <begin position="20"/>
        <end position="261"/>
    </location>
</feature>
<dbReference type="Gene3D" id="2.10.50.10">
    <property type="entry name" value="Tumor Necrosis Factor Receptor, subunit A, domain 2"/>
    <property type="match status" value="2"/>
</dbReference>
<dbReference type="PROSITE" id="PS00652">
    <property type="entry name" value="TNFR_NGFR_1"/>
    <property type="match status" value="1"/>
</dbReference>
<organism evidence="6 7">
    <name type="scientific">Cyprinus carpio</name>
    <name type="common">Common carp</name>
    <dbReference type="NCBI Taxonomy" id="7962"/>
    <lineage>
        <taxon>Eukaryota</taxon>
        <taxon>Metazoa</taxon>
        <taxon>Chordata</taxon>
        <taxon>Craniata</taxon>
        <taxon>Vertebrata</taxon>
        <taxon>Euteleostomi</taxon>
        <taxon>Actinopterygii</taxon>
        <taxon>Neopterygii</taxon>
        <taxon>Teleostei</taxon>
        <taxon>Ostariophysi</taxon>
        <taxon>Cypriniformes</taxon>
        <taxon>Cyprinidae</taxon>
        <taxon>Cyprininae</taxon>
        <taxon>Cyprinus</taxon>
    </lineage>
</organism>
<dbReference type="GO" id="GO:0038023">
    <property type="term" value="F:signaling receptor activity"/>
    <property type="evidence" value="ECO:0007669"/>
    <property type="project" value="TreeGrafter"/>
</dbReference>
<feature type="repeat" description="TNFR-Cys" evidence="1">
    <location>
        <begin position="61"/>
        <end position="101"/>
    </location>
</feature>
<feature type="compositionally biased region" description="Polar residues" evidence="2">
    <location>
        <begin position="122"/>
        <end position="135"/>
    </location>
</feature>
<dbReference type="Proteomes" id="UP000694700">
    <property type="component" value="Unplaced"/>
</dbReference>
<dbReference type="InterPro" id="IPR001368">
    <property type="entry name" value="TNFR/NGFR_Cys_rich_reg"/>
</dbReference>
<dbReference type="SUPFAM" id="SSF57586">
    <property type="entry name" value="TNF receptor-like"/>
    <property type="match status" value="2"/>
</dbReference>
<dbReference type="GO" id="GO:0042127">
    <property type="term" value="P:regulation of cell population proliferation"/>
    <property type="evidence" value="ECO:0007669"/>
    <property type="project" value="TreeGrafter"/>
</dbReference>
<keyword evidence="3" id="KW-0812">Transmembrane</keyword>
<protein>
    <recommendedName>
        <fullName evidence="5">TNFR-Cys domain-containing protein</fullName>
    </recommendedName>
</protein>
<sequence>MKLLHGLILAVAVLVLAAGHSVESGCDDFDIKGKDVCCTKCKPGNRLVTPCGSDPNTLCTPCKKGTYITDPAQRMCLICDQCSSDKMRVKVNCTASSNTVCECIPGYRCANDKCLRCIKESGNGQQPNSTSTKPTVSPAHNADRSTKPKVLPERDAESQITAILIIFALICLVIPVITILFLEWRRRKATHKPHVEKETLEGKDICVFSLVIQYIGFLTQTCFSVSFAQQEDRLKHLFLMSPASVFLSRNAAAAIRVRRPR</sequence>
<dbReference type="PANTHER" id="PTHR47139">
    <property type="entry name" value="TUMOR NECROSIS FACTOR RECEPTOR SUPERFAMILY MEMBER 9"/>
    <property type="match status" value="1"/>
</dbReference>
<proteinExistence type="predicted"/>
<feature type="signal peptide" evidence="4">
    <location>
        <begin position="1"/>
        <end position="19"/>
    </location>
</feature>
<dbReference type="Ensembl" id="ENSCCRT00015008065.1">
    <property type="protein sequence ID" value="ENSCCRP00015007743.1"/>
    <property type="gene ID" value="ENSCCRG00015003880.1"/>
</dbReference>
<evidence type="ECO:0000313" key="6">
    <source>
        <dbReference type="Ensembl" id="ENSCCRP00015007743.1"/>
    </source>
</evidence>
<evidence type="ECO:0000313" key="7">
    <source>
        <dbReference type="Proteomes" id="UP000694700"/>
    </source>
</evidence>
<feature type="domain" description="TNFR-Cys" evidence="5">
    <location>
        <begin position="61"/>
        <end position="101"/>
    </location>
</feature>
<keyword evidence="3" id="KW-0472">Membrane</keyword>
<dbReference type="PANTHER" id="PTHR47139:SF4">
    <property type="entry name" value="TUMOR NECROSIS FACTOR RECEPTOR SUPERFAMILY MEMBER 9 ISOFORM X1-RELATED"/>
    <property type="match status" value="1"/>
</dbReference>
<reference evidence="6" key="1">
    <citation type="submission" date="2025-08" db="UniProtKB">
        <authorList>
            <consortium name="Ensembl"/>
        </authorList>
    </citation>
    <scope>IDENTIFICATION</scope>
</reference>
<keyword evidence="3" id="KW-1133">Transmembrane helix</keyword>
<feature type="transmembrane region" description="Helical" evidence="3">
    <location>
        <begin position="160"/>
        <end position="184"/>
    </location>
</feature>
<evidence type="ECO:0000256" key="1">
    <source>
        <dbReference type="PROSITE-ProRule" id="PRU00206"/>
    </source>
</evidence>
<accession>A0A8C1SJ11</accession>